<proteinExistence type="predicted"/>
<dbReference type="RefSeq" id="WP_264730603.1">
    <property type="nucleotide sequence ID" value="NZ_JAPDNR010000001.1"/>
</dbReference>
<accession>A0ABT3ILB8</accession>
<dbReference type="InterPro" id="IPR058238">
    <property type="entry name" value="Lant_leader_dom"/>
</dbReference>
<protein>
    <submittedName>
        <fullName evidence="1">Class I lanthipeptide</fullName>
    </submittedName>
</protein>
<dbReference type="EMBL" id="JAPDNS010000001">
    <property type="protein sequence ID" value="MCW3484754.1"/>
    <property type="molecule type" value="Genomic_DNA"/>
</dbReference>
<dbReference type="NCBIfam" id="NF038153">
    <property type="entry name" value="lant_leader_L1a"/>
    <property type="match status" value="1"/>
</dbReference>
<comment type="caution">
    <text evidence="1">The sequence shown here is derived from an EMBL/GenBank/DDBJ whole genome shotgun (WGS) entry which is preliminary data.</text>
</comment>
<reference evidence="1 2" key="1">
    <citation type="submission" date="2022-10" db="EMBL/GenBank/DDBJ databases">
        <title>Chitinophaga nivalis PC15 sp. nov., isolated from Pyeongchang county, South Korea.</title>
        <authorList>
            <person name="Trinh H.N."/>
        </authorList>
    </citation>
    <scope>NUCLEOTIDE SEQUENCE [LARGE SCALE GENOMIC DNA]</scope>
    <source>
        <strain evidence="1 2">PC14</strain>
    </source>
</reference>
<organism evidence="1 2">
    <name type="scientific">Chitinophaga nivalis</name>
    <dbReference type="NCBI Taxonomy" id="2991709"/>
    <lineage>
        <taxon>Bacteria</taxon>
        <taxon>Pseudomonadati</taxon>
        <taxon>Bacteroidota</taxon>
        <taxon>Chitinophagia</taxon>
        <taxon>Chitinophagales</taxon>
        <taxon>Chitinophagaceae</taxon>
        <taxon>Chitinophaga</taxon>
    </lineage>
</organism>
<sequence>MKKKQITLDKKLFLSKAAIASLSSTHQLSVEGGVNVSGAIRCFTRDLTCATVRPGERLCRMCEAQ</sequence>
<evidence type="ECO:0000313" key="2">
    <source>
        <dbReference type="Proteomes" id="UP001207742"/>
    </source>
</evidence>
<dbReference type="Proteomes" id="UP001207742">
    <property type="component" value="Unassembled WGS sequence"/>
</dbReference>
<evidence type="ECO:0000313" key="1">
    <source>
        <dbReference type="EMBL" id="MCW3484754.1"/>
    </source>
</evidence>
<name>A0ABT3ILB8_9BACT</name>
<keyword evidence="2" id="KW-1185">Reference proteome</keyword>
<gene>
    <name evidence="1" type="ORF">OL497_12655</name>
</gene>